<proteinExistence type="predicted"/>
<accession>A0A5E4NDI6</accession>
<dbReference type="AlphaFoldDB" id="A0A5E4NDI6"/>
<sequence length="116" mass="13003">MKYKKPLLCQRPRKPQSRRLGDGARPLCVPSLAYTTKGAEVQKRASAASHRVGNTTANHESSTISIDAISCYERLYGLSVRKIVDVGKALEYLMFMIFKLQMGQVILSLFVVSQRQ</sequence>
<dbReference type="Proteomes" id="UP000325440">
    <property type="component" value="Unassembled WGS sequence"/>
</dbReference>
<organism evidence="2 3">
    <name type="scientific">Cinara cedri</name>
    <dbReference type="NCBI Taxonomy" id="506608"/>
    <lineage>
        <taxon>Eukaryota</taxon>
        <taxon>Metazoa</taxon>
        <taxon>Ecdysozoa</taxon>
        <taxon>Arthropoda</taxon>
        <taxon>Hexapoda</taxon>
        <taxon>Insecta</taxon>
        <taxon>Pterygota</taxon>
        <taxon>Neoptera</taxon>
        <taxon>Paraneoptera</taxon>
        <taxon>Hemiptera</taxon>
        <taxon>Sternorrhyncha</taxon>
        <taxon>Aphidomorpha</taxon>
        <taxon>Aphidoidea</taxon>
        <taxon>Aphididae</taxon>
        <taxon>Lachninae</taxon>
        <taxon>Cinara</taxon>
    </lineage>
</organism>
<evidence type="ECO:0000313" key="3">
    <source>
        <dbReference type="Proteomes" id="UP000325440"/>
    </source>
</evidence>
<evidence type="ECO:0000256" key="1">
    <source>
        <dbReference type="SAM" id="MobiDB-lite"/>
    </source>
</evidence>
<gene>
    <name evidence="2" type="ORF">CINCED_3A012842</name>
</gene>
<protein>
    <submittedName>
        <fullName evidence="2">Uncharacterized protein</fullName>
    </submittedName>
</protein>
<reference evidence="2 3" key="1">
    <citation type="submission" date="2019-08" db="EMBL/GenBank/DDBJ databases">
        <authorList>
            <person name="Alioto T."/>
            <person name="Alioto T."/>
            <person name="Gomez Garrido J."/>
        </authorList>
    </citation>
    <scope>NUCLEOTIDE SEQUENCE [LARGE SCALE GENOMIC DNA]</scope>
</reference>
<name>A0A5E4NDI6_9HEMI</name>
<feature type="region of interest" description="Disordered" evidence="1">
    <location>
        <begin position="1"/>
        <end position="23"/>
    </location>
</feature>
<dbReference type="EMBL" id="CABPRJ010001896">
    <property type="protein sequence ID" value="VVC39652.1"/>
    <property type="molecule type" value="Genomic_DNA"/>
</dbReference>
<feature type="compositionally biased region" description="Basic residues" evidence="1">
    <location>
        <begin position="1"/>
        <end position="17"/>
    </location>
</feature>
<evidence type="ECO:0000313" key="2">
    <source>
        <dbReference type="EMBL" id="VVC39652.1"/>
    </source>
</evidence>
<keyword evidence="3" id="KW-1185">Reference proteome</keyword>